<evidence type="ECO:0008006" key="3">
    <source>
        <dbReference type="Google" id="ProtNLM"/>
    </source>
</evidence>
<dbReference type="RefSeq" id="WP_317476777.1">
    <property type="nucleotide sequence ID" value="NZ_JARQTW010000007.1"/>
</dbReference>
<gene>
    <name evidence="1" type="ORF">P7M15_03335</name>
</gene>
<evidence type="ECO:0000313" key="1">
    <source>
        <dbReference type="EMBL" id="MDG2949563.1"/>
    </source>
</evidence>
<protein>
    <recommendedName>
        <fullName evidence="3">HNH homing endonuclease</fullName>
    </recommendedName>
</protein>
<dbReference type="EMBL" id="JARQTW010000007">
    <property type="protein sequence ID" value="MDG2949563.1"/>
    <property type="molecule type" value="Genomic_DNA"/>
</dbReference>
<reference evidence="1" key="1">
    <citation type="submission" date="2023-03" db="EMBL/GenBank/DDBJ databases">
        <title>Classification of Bisgaard taxon 6 and taxon 10 as Exercitatus varius gen. nov., spec. nov.</title>
        <authorList>
            <person name="Christensen H."/>
        </authorList>
    </citation>
    <scope>NUCLEOTIDE SEQUENCE</scope>
    <source>
        <strain evidence="1">86116</strain>
    </source>
</reference>
<name>A0AAW6Q895_9PAST</name>
<proteinExistence type="predicted"/>
<accession>A0AAW6Q895</accession>
<comment type="caution">
    <text evidence="1">The sequence shown here is derived from an EMBL/GenBank/DDBJ whole genome shotgun (WGS) entry which is preliminary data.</text>
</comment>
<dbReference type="Proteomes" id="UP001214976">
    <property type="component" value="Unassembled WGS sequence"/>
</dbReference>
<organism evidence="1 2">
    <name type="scientific">Exercitatus varius</name>
    <dbReference type="NCBI Taxonomy" id="67857"/>
    <lineage>
        <taxon>Bacteria</taxon>
        <taxon>Pseudomonadati</taxon>
        <taxon>Pseudomonadota</taxon>
        <taxon>Gammaproteobacteria</taxon>
        <taxon>Pasteurellales</taxon>
        <taxon>Pasteurellaceae</taxon>
        <taxon>Exercitatus</taxon>
    </lineage>
</organism>
<dbReference type="AlphaFoldDB" id="A0AAW6Q895"/>
<evidence type="ECO:0000313" key="2">
    <source>
        <dbReference type="Proteomes" id="UP001214976"/>
    </source>
</evidence>
<sequence>MDSTQRSKEHIFPSSFGGQLENSKIYCETHNSALGKYVEFLDSQIGALNNIFGIRPDRGDSKSIKLEDPITGDIFLRNVDGEIALSILDNINEKELLTGKPYEIITSSHQDITYLKKHLNKKHSVDIKILEKGEPTKEVFKNQLRLEITFGGLDFFKSILYLSITFIAHYSRETIEYIDIKSIKKILLNNDEFDIDNMVSLEKLPPFLKDDENSIMHSFAFIKNNGFIYSIFSYFNTVTYVIKIGECKNDFNNFVIYIYPLVRTKNPNDSMVKESLPEDALVNFSPSLHKENIKKNLQGDANSPIKLLEKKLSIFENNRQNKMLIDGLKKQKTSEDMKLFWLNNKQHIFNSIKFLSKEEPGSNNPIEIAVKYLKILLEINGKSHFNNIISSISNQRENLNFQNQLRLIDLDYFMSDVCENLSDYYTANIVNDDEVVFDTICKEILKQAIANFKKLNELFKFLY</sequence>